<dbReference type="Proteomes" id="UP000239724">
    <property type="component" value="Unassembled WGS sequence"/>
</dbReference>
<dbReference type="GO" id="GO:0042910">
    <property type="term" value="F:xenobiotic transmembrane transporter activity"/>
    <property type="evidence" value="ECO:0007669"/>
    <property type="project" value="TreeGrafter"/>
</dbReference>
<keyword evidence="2" id="KW-0812">Transmembrane</keyword>
<feature type="transmembrane region" description="Helical" evidence="2">
    <location>
        <begin position="518"/>
        <end position="539"/>
    </location>
</feature>
<dbReference type="SUPFAM" id="SSF82714">
    <property type="entry name" value="Multidrug efflux transporter AcrB TolC docking domain, DN and DC subdomains"/>
    <property type="match status" value="2"/>
</dbReference>
<organism evidence="3 4">
    <name type="scientific">Rhodopila globiformis</name>
    <name type="common">Rhodopseudomonas globiformis</name>
    <dbReference type="NCBI Taxonomy" id="1071"/>
    <lineage>
        <taxon>Bacteria</taxon>
        <taxon>Pseudomonadati</taxon>
        <taxon>Pseudomonadota</taxon>
        <taxon>Alphaproteobacteria</taxon>
        <taxon>Acetobacterales</taxon>
        <taxon>Acetobacteraceae</taxon>
        <taxon>Rhodopila</taxon>
    </lineage>
</organism>
<feature type="transmembrane region" description="Helical" evidence="2">
    <location>
        <begin position="408"/>
        <end position="428"/>
    </location>
</feature>
<accession>A0A2S6N7A2</accession>
<dbReference type="Pfam" id="PF00873">
    <property type="entry name" value="ACR_tran"/>
    <property type="match status" value="2"/>
</dbReference>
<evidence type="ECO:0000313" key="3">
    <source>
        <dbReference type="EMBL" id="PPQ30477.1"/>
    </source>
</evidence>
<feature type="transmembrane region" description="Helical" evidence="2">
    <location>
        <begin position="1006"/>
        <end position="1028"/>
    </location>
</feature>
<keyword evidence="2" id="KW-0472">Membrane</keyword>
<evidence type="ECO:0000256" key="1">
    <source>
        <dbReference type="SAM" id="MobiDB-lite"/>
    </source>
</evidence>
<dbReference type="SUPFAM" id="SSF82693">
    <property type="entry name" value="Multidrug efflux transporter AcrB pore domain, PN1, PN2, PC1 and PC2 subdomains"/>
    <property type="match status" value="3"/>
</dbReference>
<dbReference type="PANTHER" id="PTHR32063">
    <property type="match status" value="1"/>
</dbReference>
<keyword evidence="2" id="KW-1133">Transmembrane helix</keyword>
<dbReference type="Gene3D" id="3.30.70.1430">
    <property type="entry name" value="Multidrug efflux transporter AcrB pore domain"/>
    <property type="match status" value="2"/>
</dbReference>
<comment type="caution">
    <text evidence="3">The sequence shown here is derived from an EMBL/GenBank/DDBJ whole genome shotgun (WGS) entry which is preliminary data.</text>
</comment>
<evidence type="ECO:0000313" key="4">
    <source>
        <dbReference type="Proteomes" id="UP000239724"/>
    </source>
</evidence>
<name>A0A2S6N7A2_RHOGL</name>
<dbReference type="PANTHER" id="PTHR32063:SF24">
    <property type="entry name" value="CATION EFFLUX SYSTEM (ACRB_ACRD_ACRF FAMILY)"/>
    <property type="match status" value="1"/>
</dbReference>
<feature type="transmembrane region" description="Helical" evidence="2">
    <location>
        <begin position="492"/>
        <end position="512"/>
    </location>
</feature>
<proteinExistence type="predicted"/>
<feature type="transmembrane region" description="Helical" evidence="2">
    <location>
        <begin position="434"/>
        <end position="455"/>
    </location>
</feature>
<feature type="region of interest" description="Disordered" evidence="1">
    <location>
        <begin position="151"/>
        <end position="195"/>
    </location>
</feature>
<dbReference type="Gene3D" id="1.20.1640.10">
    <property type="entry name" value="Multidrug efflux transporter AcrB transmembrane domain"/>
    <property type="match status" value="3"/>
</dbReference>
<dbReference type="PRINTS" id="PR00702">
    <property type="entry name" value="ACRIFLAVINRP"/>
</dbReference>
<reference evidence="3 4" key="1">
    <citation type="journal article" date="2018" name="Arch. Microbiol.">
        <title>New insights into the metabolic potential of the phototrophic purple bacterium Rhodopila globiformis DSM 161(T) from its draft genome sequence and evidence for a vanadium-dependent nitrogenase.</title>
        <authorList>
            <person name="Imhoff J.F."/>
            <person name="Rahn T."/>
            <person name="Kunzel S."/>
            <person name="Neulinger S.C."/>
        </authorList>
    </citation>
    <scope>NUCLEOTIDE SEQUENCE [LARGE SCALE GENOMIC DNA]</scope>
    <source>
        <strain evidence="3 4">DSM 161</strain>
    </source>
</reference>
<dbReference type="Gene3D" id="3.30.70.1320">
    <property type="entry name" value="Multidrug efflux transporter AcrB pore domain like"/>
    <property type="match status" value="2"/>
</dbReference>
<feature type="compositionally biased region" description="Basic and acidic residues" evidence="1">
    <location>
        <begin position="169"/>
        <end position="191"/>
    </location>
</feature>
<dbReference type="InterPro" id="IPR027463">
    <property type="entry name" value="AcrB_DN_DC_subdom"/>
</dbReference>
<dbReference type="Gene3D" id="3.30.70.1440">
    <property type="entry name" value="Multidrug efflux transporter AcrB pore domain"/>
    <property type="match status" value="1"/>
</dbReference>
<feature type="transmembrane region" description="Helical" evidence="2">
    <location>
        <begin position="575"/>
        <end position="592"/>
    </location>
</feature>
<protein>
    <submittedName>
        <fullName evidence="3">Transporter</fullName>
    </submittedName>
</protein>
<dbReference type="Gene3D" id="3.30.2090.10">
    <property type="entry name" value="Multidrug efflux transporter AcrB TolC docking domain, DN and DC subdomains"/>
    <property type="match status" value="2"/>
</dbReference>
<dbReference type="EMBL" id="NHRY01000211">
    <property type="protein sequence ID" value="PPQ30477.1"/>
    <property type="molecule type" value="Genomic_DNA"/>
</dbReference>
<evidence type="ECO:0000256" key="2">
    <source>
        <dbReference type="SAM" id="Phobius"/>
    </source>
</evidence>
<keyword evidence="4" id="KW-1185">Reference proteome</keyword>
<feature type="transmembrane region" description="Helical" evidence="2">
    <location>
        <begin position="958"/>
        <end position="979"/>
    </location>
</feature>
<feature type="transmembrane region" description="Helical" evidence="2">
    <location>
        <begin position="385"/>
        <end position="401"/>
    </location>
</feature>
<gene>
    <name evidence="3" type="ORF">CCS01_19170</name>
</gene>
<dbReference type="SUPFAM" id="SSF82866">
    <property type="entry name" value="Multidrug efflux transporter AcrB transmembrane domain"/>
    <property type="match status" value="2"/>
</dbReference>
<dbReference type="GO" id="GO:0005886">
    <property type="term" value="C:plasma membrane"/>
    <property type="evidence" value="ECO:0007669"/>
    <property type="project" value="TreeGrafter"/>
</dbReference>
<sequence>MSFAAFIERHARTIVVLAVALAVAGAVAAVSLPVGLFPQVSFPRVVVDLDAGSRPADQTALLVTRPVEQAIRTVPGVRDVRSETTRGSAQISVDFGWGRDMVASTLLVDAAIAQVLPGLPPGTAYNVRRMDPTVYPIISYALLPPEGKPAAALSPSWPGVSRLSAPPRRSSDGRNTIGHDDGKTAHPDARADTSGQDGAAAVAIRDLAEYQIVPLLSSIPGLARVNVQGGETAEVEVMADPHRLATYGLGLTELVNAVSAGNVLQAVGRVQDRDKLYLVVADHSVAKTDEVGAIIVRSDPSGIVRVRDVATVRNGVVPQWLRVVEDGRPAVLFNVYEQPDGNAVQIAAAVRDRLAAFHLPPGVRLVKWYDQSELVTQSAASVRDAVLIGLVLAAGVLMLFLRSWRVTLIAVLTVPATLATAVLLLSLLGMSFNIMTLGGIAAAVGLLIDDVIVMVEHIARRAGTPGEDGTVPGQVAVLAAGREFMPPLSGSTLATLIVFLPLGFLSGVTGAFSKALSITMAAALAMSYLMTAFVVPVLARRIVDFDRWRDPGAAGDDWLSRQHGRLLDWLFRRPWILGIAVVPLLVLGWFAYHAVPTGFMPSVDEGGFVMDYYTKPGTSLIETQREIAQVDAMLLANPQVATFSRRLGTGLGGDLGQSYHGDYFVRLKPNHTESTPAVMAHVLAQVQALVPGVDVELAQLMEDLIGDLTAVPQPIEIKLFGSDYAALIPQARKIAAAIGKVDGVVEVKSGVQLAGDALDIRIDPVRAGMEGVTPDDVTRAVDTALSGTIATWMPETVKAVGVRVRLPDAFALRQAGLADLPVRAPDGHVFPLHRVATLVPLTGQPQISRENLQPMIAVTGRIEGRGIGAAVADVRRVVDQPGMLAPGIRYELGGLYRQQQIAFAGLTRVFAAALVAEFLLLLFLYERFWLPVIIIGCSLLSTTAVFTGLWVSGVELNITALMGMTMIIGIATEMAIFYVSEYAELSHGMEPRQALREASRNRLRPITMTTLAAILTLLPLAFAIGQGSGIQQPLAIAIIAGLLLQFPLVLLAMPVLIGLTLPGQGGAVAGADPGGHA</sequence>
<feature type="transmembrane region" description="Helical" evidence="2">
    <location>
        <begin position="932"/>
        <end position="952"/>
    </location>
</feature>
<dbReference type="RefSeq" id="WP_204848358.1">
    <property type="nucleotide sequence ID" value="NZ_NHRY01000211.1"/>
</dbReference>
<dbReference type="AlphaFoldDB" id="A0A2S6N7A2"/>
<dbReference type="InterPro" id="IPR001036">
    <property type="entry name" value="Acrflvin-R"/>
</dbReference>
<feature type="transmembrane region" description="Helical" evidence="2">
    <location>
        <begin position="901"/>
        <end position="925"/>
    </location>
</feature>
<feature type="transmembrane region" description="Helical" evidence="2">
    <location>
        <begin position="1034"/>
        <end position="1057"/>
    </location>
</feature>